<dbReference type="AlphaFoldDB" id="A0AAD9SYB2"/>
<protein>
    <submittedName>
        <fullName evidence="1">Uncharacterized protein</fullName>
    </submittedName>
</protein>
<dbReference type="EMBL" id="JAUBYV010000007">
    <property type="protein sequence ID" value="KAK2625767.1"/>
    <property type="molecule type" value="Genomic_DNA"/>
</dbReference>
<accession>A0AAD9SYB2</accession>
<dbReference type="InterPro" id="IPR024645">
    <property type="entry name" value="Mitochondr_Som1"/>
</dbReference>
<dbReference type="GO" id="GO:0042720">
    <property type="term" value="C:mitochondrial inner membrane peptidase complex"/>
    <property type="evidence" value="ECO:0007669"/>
    <property type="project" value="InterPro"/>
</dbReference>
<organism evidence="1 2">
    <name type="scientific">Diplocarpon rosae</name>
    <dbReference type="NCBI Taxonomy" id="946125"/>
    <lineage>
        <taxon>Eukaryota</taxon>
        <taxon>Fungi</taxon>
        <taxon>Dikarya</taxon>
        <taxon>Ascomycota</taxon>
        <taxon>Pezizomycotina</taxon>
        <taxon>Leotiomycetes</taxon>
        <taxon>Helotiales</taxon>
        <taxon>Drepanopezizaceae</taxon>
        <taxon>Diplocarpon</taxon>
    </lineage>
</organism>
<evidence type="ECO:0000313" key="2">
    <source>
        <dbReference type="Proteomes" id="UP001285354"/>
    </source>
</evidence>
<dbReference type="Pfam" id="PF11093">
    <property type="entry name" value="Mitochondr_Som1"/>
    <property type="match status" value="1"/>
</dbReference>
<sequence length="94" mass="11214">MAPFVESWPASELSYRSQLTTNEKRRKDFEGDLKGCELFEMLQYRCEVEEPVTRASVTKCWPIQRLFRRCHDRKGTFTVETTAWEGKYDEKLNK</sequence>
<evidence type="ECO:0000313" key="1">
    <source>
        <dbReference type="EMBL" id="KAK2625767.1"/>
    </source>
</evidence>
<proteinExistence type="predicted"/>
<name>A0AAD9SYB2_9HELO</name>
<dbReference type="Proteomes" id="UP001285354">
    <property type="component" value="Unassembled WGS sequence"/>
</dbReference>
<comment type="caution">
    <text evidence="1">The sequence shown here is derived from an EMBL/GenBank/DDBJ whole genome shotgun (WGS) entry which is preliminary data.</text>
</comment>
<gene>
    <name evidence="1" type="ORF">QTJ16_005079</name>
</gene>
<keyword evidence="2" id="KW-1185">Reference proteome</keyword>
<reference evidence="1" key="1">
    <citation type="submission" date="2023-06" db="EMBL/GenBank/DDBJ databases">
        <title>Draft genome of Marssonina rosae.</title>
        <authorList>
            <person name="Cheng Q."/>
        </authorList>
    </citation>
    <scope>NUCLEOTIDE SEQUENCE</scope>
    <source>
        <strain evidence="1">R4</strain>
    </source>
</reference>